<dbReference type="AlphaFoldDB" id="A0AAV4MC31"/>
<proteinExistence type="predicted"/>
<dbReference type="Proteomes" id="UP001054945">
    <property type="component" value="Unassembled WGS sequence"/>
</dbReference>
<gene>
    <name evidence="1" type="ORF">CEXT_414751</name>
</gene>
<evidence type="ECO:0000313" key="2">
    <source>
        <dbReference type="Proteomes" id="UP001054945"/>
    </source>
</evidence>
<name>A0AAV4MC31_CAEEX</name>
<protein>
    <submittedName>
        <fullName evidence="1">Uncharacterized protein</fullName>
    </submittedName>
</protein>
<dbReference type="EMBL" id="BPLR01002076">
    <property type="protein sequence ID" value="GIX69722.1"/>
    <property type="molecule type" value="Genomic_DNA"/>
</dbReference>
<sequence length="115" mass="13094">MSPLFYVHPASKYYGSPSKKTASYKHQSIMFFCLLAAPIQWGRTGVERLHKEKKEKEIIFRYFGHKGLQEYEMLISERGSSGFQRGPNHADANLGVKLYCGSGVALCRLNHYTTC</sequence>
<accession>A0AAV4MC31</accession>
<organism evidence="1 2">
    <name type="scientific">Caerostris extrusa</name>
    <name type="common">Bark spider</name>
    <name type="synonym">Caerostris bankana</name>
    <dbReference type="NCBI Taxonomy" id="172846"/>
    <lineage>
        <taxon>Eukaryota</taxon>
        <taxon>Metazoa</taxon>
        <taxon>Ecdysozoa</taxon>
        <taxon>Arthropoda</taxon>
        <taxon>Chelicerata</taxon>
        <taxon>Arachnida</taxon>
        <taxon>Araneae</taxon>
        <taxon>Araneomorphae</taxon>
        <taxon>Entelegynae</taxon>
        <taxon>Araneoidea</taxon>
        <taxon>Araneidae</taxon>
        <taxon>Caerostris</taxon>
    </lineage>
</organism>
<comment type="caution">
    <text evidence="1">The sequence shown here is derived from an EMBL/GenBank/DDBJ whole genome shotgun (WGS) entry which is preliminary data.</text>
</comment>
<evidence type="ECO:0000313" key="1">
    <source>
        <dbReference type="EMBL" id="GIX69722.1"/>
    </source>
</evidence>
<reference evidence="1 2" key="1">
    <citation type="submission" date="2021-06" db="EMBL/GenBank/DDBJ databases">
        <title>Caerostris extrusa draft genome.</title>
        <authorList>
            <person name="Kono N."/>
            <person name="Arakawa K."/>
        </authorList>
    </citation>
    <scope>NUCLEOTIDE SEQUENCE [LARGE SCALE GENOMIC DNA]</scope>
</reference>
<keyword evidence="2" id="KW-1185">Reference proteome</keyword>